<proteinExistence type="predicted"/>
<keyword evidence="2" id="KW-1185">Reference proteome</keyword>
<sequence length="627" mass="70661">MCPSITDYKCQIRFYDESTQDEDSGSLNFNVFRKLDAMPSPACGDVIVIFGAKVQVYHSDFCLVTHWKTDVYMFSAASIPRPPDGASKALQVVGKKPARTLTAAQYCYVSSFYHRVSRAKLPTATEFQGKVAQSLEIKNKFSLLKDIAETRFVDVIAEVVKEPYDLGNKFTLWISDYTEHPSFYNFSIKGLPGDGQSNPYNYPVGDGSATGDWSGPYGKHSMQITCFEPHTEGIRSQNISAGSWVLIRNLQIKYGRNNNNLEGFLREDRQINISLMDHLEDGDVMDTRLKETIKRRRDYENRRNKQLKAVSEAAKAGLKRRAALEDDSKPRKSNAKARRSEKRQANKNATNTASKSADDQSTSSTLVSSTAAKLKLNSIIKCENEKQPVSSLAEVLKTIYFETLVGAKSVKLPLPFINANFRVHVRVKDYLPHRLEDFAFAKVKRSIYDALSDDEQLGSSSDDQDETLDQHIDTTKISGWEWRFYLCLEDAEPCGEGNTKDSLWVAVDNAAAQCLLSMNASDLRNSKRIVSRLREKLFYLWGDLEEHKTKNDDDEDASGKWDHRQELADATSPAPANRPFACCIKQYGVPLHETNTLKADAGERQRWQRMYGLFGTQIATSETAKGE</sequence>
<organism evidence="1 2">
    <name type="scientific">Zarea fungicola</name>
    <dbReference type="NCBI Taxonomy" id="93591"/>
    <lineage>
        <taxon>Eukaryota</taxon>
        <taxon>Fungi</taxon>
        <taxon>Dikarya</taxon>
        <taxon>Ascomycota</taxon>
        <taxon>Pezizomycotina</taxon>
        <taxon>Sordariomycetes</taxon>
        <taxon>Hypocreomycetidae</taxon>
        <taxon>Hypocreales</taxon>
        <taxon>Cordycipitaceae</taxon>
        <taxon>Zarea</taxon>
    </lineage>
</organism>
<dbReference type="EMBL" id="JANJQO010000462">
    <property type="protein sequence ID" value="KAJ2977540.1"/>
    <property type="molecule type" value="Genomic_DNA"/>
</dbReference>
<accession>A0ACC1NDZ4</accession>
<reference evidence="1" key="1">
    <citation type="submission" date="2022-08" db="EMBL/GenBank/DDBJ databases">
        <title>Genome Sequence of Lecanicillium fungicola.</title>
        <authorList>
            <person name="Buettner E."/>
        </authorList>
    </citation>
    <scope>NUCLEOTIDE SEQUENCE</scope>
    <source>
        <strain evidence="1">Babe33</strain>
    </source>
</reference>
<gene>
    <name evidence="1" type="ORF">NQ176_g4319</name>
</gene>
<dbReference type="Proteomes" id="UP001143910">
    <property type="component" value="Unassembled WGS sequence"/>
</dbReference>
<protein>
    <submittedName>
        <fullName evidence="1">Uncharacterized protein</fullName>
    </submittedName>
</protein>
<evidence type="ECO:0000313" key="1">
    <source>
        <dbReference type="EMBL" id="KAJ2977540.1"/>
    </source>
</evidence>
<comment type="caution">
    <text evidence="1">The sequence shown here is derived from an EMBL/GenBank/DDBJ whole genome shotgun (WGS) entry which is preliminary data.</text>
</comment>
<name>A0ACC1NDZ4_9HYPO</name>
<evidence type="ECO:0000313" key="2">
    <source>
        <dbReference type="Proteomes" id="UP001143910"/>
    </source>
</evidence>